<proteinExistence type="predicted"/>
<evidence type="ECO:0000313" key="1">
    <source>
        <dbReference type="EMBL" id="GJT95710.1"/>
    </source>
</evidence>
<evidence type="ECO:0000313" key="2">
    <source>
        <dbReference type="Proteomes" id="UP001151760"/>
    </source>
</evidence>
<accession>A0ABQ5I6L6</accession>
<sequence>MYPNTLSNLDLIFDNFDIFSYPFISNISSQQHSNIHYVGFVVFGKLPAIKRDLRFLYISAVCSGDSQFFPQFFNCKQPRICFDPGQGATCLTVKAIGGGCRNGEGRGTQRVMW</sequence>
<organism evidence="1 2">
    <name type="scientific">Tanacetum coccineum</name>
    <dbReference type="NCBI Taxonomy" id="301880"/>
    <lineage>
        <taxon>Eukaryota</taxon>
        <taxon>Viridiplantae</taxon>
        <taxon>Streptophyta</taxon>
        <taxon>Embryophyta</taxon>
        <taxon>Tracheophyta</taxon>
        <taxon>Spermatophyta</taxon>
        <taxon>Magnoliopsida</taxon>
        <taxon>eudicotyledons</taxon>
        <taxon>Gunneridae</taxon>
        <taxon>Pentapetalae</taxon>
        <taxon>asterids</taxon>
        <taxon>campanulids</taxon>
        <taxon>Asterales</taxon>
        <taxon>Asteraceae</taxon>
        <taxon>Asteroideae</taxon>
        <taxon>Anthemideae</taxon>
        <taxon>Anthemidinae</taxon>
        <taxon>Tanacetum</taxon>
    </lineage>
</organism>
<reference evidence="1" key="2">
    <citation type="submission" date="2022-01" db="EMBL/GenBank/DDBJ databases">
        <authorList>
            <person name="Yamashiro T."/>
            <person name="Shiraishi A."/>
            <person name="Satake H."/>
            <person name="Nakayama K."/>
        </authorList>
    </citation>
    <scope>NUCLEOTIDE SEQUENCE</scope>
</reference>
<dbReference type="Proteomes" id="UP001151760">
    <property type="component" value="Unassembled WGS sequence"/>
</dbReference>
<reference evidence="1" key="1">
    <citation type="journal article" date="2022" name="Int. J. Mol. Sci.">
        <title>Draft Genome of Tanacetum Coccineum: Genomic Comparison of Closely Related Tanacetum-Family Plants.</title>
        <authorList>
            <person name="Yamashiro T."/>
            <person name="Shiraishi A."/>
            <person name="Nakayama K."/>
            <person name="Satake H."/>
        </authorList>
    </citation>
    <scope>NUCLEOTIDE SEQUENCE</scope>
</reference>
<dbReference type="EMBL" id="BQNB010020415">
    <property type="protein sequence ID" value="GJT95710.1"/>
    <property type="molecule type" value="Genomic_DNA"/>
</dbReference>
<comment type="caution">
    <text evidence="1">The sequence shown here is derived from an EMBL/GenBank/DDBJ whole genome shotgun (WGS) entry which is preliminary data.</text>
</comment>
<gene>
    <name evidence="1" type="ORF">Tco_1091228</name>
</gene>
<name>A0ABQ5I6L6_9ASTR</name>
<keyword evidence="2" id="KW-1185">Reference proteome</keyword>
<protein>
    <submittedName>
        <fullName evidence="1">Uncharacterized protein</fullName>
    </submittedName>
</protein>